<evidence type="ECO:0000313" key="2">
    <source>
        <dbReference type="Proteomes" id="UP000789901"/>
    </source>
</evidence>
<feature type="non-terminal residue" evidence="1">
    <location>
        <position position="1"/>
    </location>
</feature>
<dbReference type="InterPro" id="IPR011009">
    <property type="entry name" value="Kinase-like_dom_sf"/>
</dbReference>
<dbReference type="EMBL" id="CAJVQB010076119">
    <property type="protein sequence ID" value="CAG8844477.1"/>
    <property type="molecule type" value="Genomic_DNA"/>
</dbReference>
<evidence type="ECO:0000313" key="1">
    <source>
        <dbReference type="EMBL" id="CAG8844477.1"/>
    </source>
</evidence>
<gene>
    <name evidence="1" type="ORF">GMARGA_LOCUS37125</name>
</gene>
<dbReference type="Gene3D" id="1.10.510.10">
    <property type="entry name" value="Transferase(Phosphotransferase) domain 1"/>
    <property type="match status" value="1"/>
</dbReference>
<reference evidence="1 2" key="1">
    <citation type="submission" date="2021-06" db="EMBL/GenBank/DDBJ databases">
        <authorList>
            <person name="Kallberg Y."/>
            <person name="Tangrot J."/>
            <person name="Rosling A."/>
        </authorList>
    </citation>
    <scope>NUCLEOTIDE SEQUENCE [LARGE SCALE GENOMIC DNA]</scope>
    <source>
        <strain evidence="1 2">120-4 pot B 10/14</strain>
    </source>
</reference>
<keyword evidence="2" id="KW-1185">Reference proteome</keyword>
<dbReference type="Proteomes" id="UP000789901">
    <property type="component" value="Unassembled WGS sequence"/>
</dbReference>
<feature type="non-terminal residue" evidence="1">
    <location>
        <position position="92"/>
    </location>
</feature>
<sequence>GITKDPKTFEYMVVMKYLEVEVSEIICKKICKWKWDKRLKILFHIISGLIGIHQSNLFTEILHSRNILVYGAPDEKVYNDVSLITDLGLSVP</sequence>
<name>A0ABN7X1K1_GIGMA</name>
<comment type="caution">
    <text evidence="1">The sequence shown here is derived from an EMBL/GenBank/DDBJ whole genome shotgun (WGS) entry which is preliminary data.</text>
</comment>
<organism evidence="1 2">
    <name type="scientific">Gigaspora margarita</name>
    <dbReference type="NCBI Taxonomy" id="4874"/>
    <lineage>
        <taxon>Eukaryota</taxon>
        <taxon>Fungi</taxon>
        <taxon>Fungi incertae sedis</taxon>
        <taxon>Mucoromycota</taxon>
        <taxon>Glomeromycotina</taxon>
        <taxon>Glomeromycetes</taxon>
        <taxon>Diversisporales</taxon>
        <taxon>Gigasporaceae</taxon>
        <taxon>Gigaspora</taxon>
    </lineage>
</organism>
<dbReference type="SUPFAM" id="SSF56112">
    <property type="entry name" value="Protein kinase-like (PK-like)"/>
    <property type="match status" value="1"/>
</dbReference>
<protein>
    <submittedName>
        <fullName evidence="1">22914_t:CDS:1</fullName>
    </submittedName>
</protein>
<accession>A0ABN7X1K1</accession>
<proteinExistence type="predicted"/>